<accession>A0AA38C2R3</accession>
<evidence type="ECO:0000313" key="1">
    <source>
        <dbReference type="EMBL" id="KAH9292905.1"/>
    </source>
</evidence>
<protein>
    <submittedName>
        <fullName evidence="1">Uncharacterized protein</fullName>
    </submittedName>
</protein>
<reference evidence="1 2" key="1">
    <citation type="journal article" date="2021" name="Nat. Plants">
        <title>The Taxus genome provides insights into paclitaxel biosynthesis.</title>
        <authorList>
            <person name="Xiong X."/>
            <person name="Gou J."/>
            <person name="Liao Q."/>
            <person name="Li Y."/>
            <person name="Zhou Q."/>
            <person name="Bi G."/>
            <person name="Li C."/>
            <person name="Du R."/>
            <person name="Wang X."/>
            <person name="Sun T."/>
            <person name="Guo L."/>
            <person name="Liang H."/>
            <person name="Lu P."/>
            <person name="Wu Y."/>
            <person name="Zhang Z."/>
            <person name="Ro D.K."/>
            <person name="Shang Y."/>
            <person name="Huang S."/>
            <person name="Yan J."/>
        </authorList>
    </citation>
    <scope>NUCLEOTIDE SEQUENCE [LARGE SCALE GENOMIC DNA]</scope>
    <source>
        <strain evidence="1">Ta-2019</strain>
    </source>
</reference>
<name>A0AA38C2R3_TAXCH</name>
<organism evidence="1 2">
    <name type="scientific">Taxus chinensis</name>
    <name type="common">Chinese yew</name>
    <name type="synonym">Taxus wallichiana var. chinensis</name>
    <dbReference type="NCBI Taxonomy" id="29808"/>
    <lineage>
        <taxon>Eukaryota</taxon>
        <taxon>Viridiplantae</taxon>
        <taxon>Streptophyta</taxon>
        <taxon>Embryophyta</taxon>
        <taxon>Tracheophyta</taxon>
        <taxon>Spermatophyta</taxon>
        <taxon>Pinopsida</taxon>
        <taxon>Pinidae</taxon>
        <taxon>Conifers II</taxon>
        <taxon>Cupressales</taxon>
        <taxon>Taxaceae</taxon>
        <taxon>Taxus</taxon>
    </lineage>
</organism>
<sequence length="115" mass="12529">MGFRAQAFMDATLSSGESEVAAEFLSHSPYQMWMNSSGEPKAKTCKDCPHAGDNKDYPEMESGGFGDTIDLCTLLKLDGDCLLAPQKSLLSLEIYDAKMDATEDPVSSFYSKIAQ</sequence>
<feature type="non-terminal residue" evidence="1">
    <location>
        <position position="115"/>
    </location>
</feature>
<dbReference type="EMBL" id="JAHRHJ020002063">
    <property type="protein sequence ID" value="KAH9292905.1"/>
    <property type="molecule type" value="Genomic_DNA"/>
</dbReference>
<proteinExistence type="predicted"/>
<keyword evidence="2" id="KW-1185">Reference proteome</keyword>
<comment type="caution">
    <text evidence="1">The sequence shown here is derived from an EMBL/GenBank/DDBJ whole genome shotgun (WGS) entry which is preliminary data.</text>
</comment>
<gene>
    <name evidence="1" type="ORF">KI387_041908</name>
</gene>
<dbReference type="Proteomes" id="UP000824469">
    <property type="component" value="Unassembled WGS sequence"/>
</dbReference>
<dbReference type="AlphaFoldDB" id="A0AA38C2R3"/>
<evidence type="ECO:0000313" key="2">
    <source>
        <dbReference type="Proteomes" id="UP000824469"/>
    </source>
</evidence>